<evidence type="ECO:0000313" key="5">
    <source>
        <dbReference type="Ensembl" id="ENSOKIP00005087962.1"/>
    </source>
</evidence>
<evidence type="ECO:0000256" key="1">
    <source>
        <dbReference type="ARBA" id="ARBA00022734"/>
    </source>
</evidence>
<sequence>MANYVNEQVIELNEVTEENRNKATRSVKSETQLSDGRTRLYRMAAVCLGVLCVLQVILNISLRLAFSDYNEKRNQLENCYNTTGLVQDRNQPDTSSGIIDLCTDRDQLQKERDQCQTNMNQLERERDQLLRERNQLLRGRDQSVSSSGIIDLCTDRDQLQEEIDQCKNNMNQLEMERTQLLRNRDQAQNTDSKNQLQERYNALTRDRDILRNRVSVLTNEKVALEKRLSEHGINICQKIRKTCPDGWRLWGSSCYFLSTEMKTWEESRLDCLNRGANLVIINSKEEQEFLFGLNKGAWIGLSDSVTEGTWKWVDGTPLTTPSYWYSQQPDNGCLPLSTVPAVGWCVCVLERENEVVCTVRCCICARPPTSLLCCNGDVKPLSHKSSNDCVNMTGHSMPLQDARFLCSVQHSPPPHFLGCHHHYQVAVSASNYRVNKTEKKMNKHFDLSHALNTTGVNLTMKCLVTGPFPTMQS</sequence>
<dbReference type="SMART" id="SM00034">
    <property type="entry name" value="CLECT"/>
    <property type="match status" value="1"/>
</dbReference>
<dbReference type="InterPro" id="IPR016187">
    <property type="entry name" value="CTDL_fold"/>
</dbReference>
<dbReference type="CDD" id="cd03590">
    <property type="entry name" value="CLECT_DC-SIGN_like"/>
    <property type="match status" value="1"/>
</dbReference>
<dbReference type="GeneTree" id="ENSGT01020000230338"/>
<dbReference type="AlphaFoldDB" id="A0A8C7JGK7"/>
<reference evidence="5" key="2">
    <citation type="submission" date="2025-09" db="UniProtKB">
        <authorList>
            <consortium name="Ensembl"/>
        </authorList>
    </citation>
    <scope>IDENTIFICATION</scope>
</reference>
<gene>
    <name evidence="5" type="primary">LOC109876712</name>
</gene>
<dbReference type="Pfam" id="PF00059">
    <property type="entry name" value="Lectin_C"/>
    <property type="match status" value="1"/>
</dbReference>
<feature type="transmembrane region" description="Helical" evidence="3">
    <location>
        <begin position="43"/>
        <end position="66"/>
    </location>
</feature>
<dbReference type="Gene3D" id="1.20.5.1000">
    <property type="entry name" value="arf6 gtpase in complex with a specific effector, jip4"/>
    <property type="match status" value="1"/>
</dbReference>
<protein>
    <submittedName>
        <fullName evidence="5">C-type lectin domain family 4 member M</fullName>
    </submittedName>
</protein>
<dbReference type="Ensembl" id="ENSOKIT00005094049.1">
    <property type="protein sequence ID" value="ENSOKIP00005087962.1"/>
    <property type="gene ID" value="ENSOKIG00005038374.1"/>
</dbReference>
<dbReference type="InterPro" id="IPR001304">
    <property type="entry name" value="C-type_lectin-like"/>
</dbReference>
<keyword evidence="3" id="KW-0472">Membrane</keyword>
<feature type="domain" description="C-type lectin" evidence="4">
    <location>
        <begin position="250"/>
        <end position="358"/>
    </location>
</feature>
<dbReference type="InterPro" id="IPR033989">
    <property type="entry name" value="CD209-like_CTLD"/>
</dbReference>
<evidence type="ECO:0000313" key="6">
    <source>
        <dbReference type="Proteomes" id="UP000694557"/>
    </source>
</evidence>
<dbReference type="GO" id="GO:0030246">
    <property type="term" value="F:carbohydrate binding"/>
    <property type="evidence" value="ECO:0007669"/>
    <property type="project" value="UniProtKB-KW"/>
</dbReference>
<dbReference type="InterPro" id="IPR016186">
    <property type="entry name" value="C-type_lectin-like/link_sf"/>
</dbReference>
<dbReference type="PROSITE" id="PS50041">
    <property type="entry name" value="C_TYPE_LECTIN_2"/>
    <property type="match status" value="1"/>
</dbReference>
<organism evidence="5 6">
    <name type="scientific">Oncorhynchus kisutch</name>
    <name type="common">Coho salmon</name>
    <name type="synonym">Salmo kisutch</name>
    <dbReference type="NCBI Taxonomy" id="8019"/>
    <lineage>
        <taxon>Eukaryota</taxon>
        <taxon>Metazoa</taxon>
        <taxon>Chordata</taxon>
        <taxon>Craniata</taxon>
        <taxon>Vertebrata</taxon>
        <taxon>Euteleostomi</taxon>
        <taxon>Actinopterygii</taxon>
        <taxon>Neopterygii</taxon>
        <taxon>Teleostei</taxon>
        <taxon>Protacanthopterygii</taxon>
        <taxon>Salmoniformes</taxon>
        <taxon>Salmonidae</taxon>
        <taxon>Salmoninae</taxon>
        <taxon>Oncorhynchus</taxon>
    </lineage>
</organism>
<dbReference type="Gene3D" id="3.10.100.10">
    <property type="entry name" value="Mannose-Binding Protein A, subunit A"/>
    <property type="match status" value="1"/>
</dbReference>
<keyword evidence="3" id="KW-0812">Transmembrane</keyword>
<dbReference type="PANTHER" id="PTHR22803">
    <property type="entry name" value="MANNOSE, PHOSPHOLIPASE, LECTIN RECEPTOR RELATED"/>
    <property type="match status" value="1"/>
</dbReference>
<reference evidence="5" key="1">
    <citation type="submission" date="2025-08" db="UniProtKB">
        <authorList>
            <consortium name="Ensembl"/>
        </authorList>
    </citation>
    <scope>IDENTIFICATION</scope>
</reference>
<dbReference type="Proteomes" id="UP000694557">
    <property type="component" value="Unassembled WGS sequence"/>
</dbReference>
<feature type="coiled-coil region" evidence="2">
    <location>
        <begin position="105"/>
        <end position="227"/>
    </location>
</feature>
<evidence type="ECO:0000259" key="4">
    <source>
        <dbReference type="PROSITE" id="PS50041"/>
    </source>
</evidence>
<name>A0A8C7JGK7_ONCKI</name>
<keyword evidence="1" id="KW-0430">Lectin</keyword>
<keyword evidence="6" id="KW-1185">Reference proteome</keyword>
<accession>A0A8C7JGK7</accession>
<dbReference type="SUPFAM" id="SSF56436">
    <property type="entry name" value="C-type lectin-like"/>
    <property type="match status" value="1"/>
</dbReference>
<keyword evidence="2" id="KW-0175">Coiled coil</keyword>
<evidence type="ECO:0000256" key="2">
    <source>
        <dbReference type="SAM" id="Coils"/>
    </source>
</evidence>
<evidence type="ECO:0000256" key="3">
    <source>
        <dbReference type="SAM" id="Phobius"/>
    </source>
</evidence>
<keyword evidence="3" id="KW-1133">Transmembrane helix</keyword>
<dbReference type="InterPro" id="IPR050111">
    <property type="entry name" value="C-type_lectin/snaclec_domain"/>
</dbReference>
<proteinExistence type="predicted"/>